<keyword evidence="2" id="KW-1185">Reference proteome</keyword>
<accession>A0A1X0D324</accession>
<dbReference type="AlphaFoldDB" id="A0A1X0D324"/>
<dbReference type="STRING" id="444597.BST26_16650"/>
<evidence type="ECO:0000313" key="2">
    <source>
        <dbReference type="Proteomes" id="UP000192801"/>
    </source>
</evidence>
<protein>
    <submittedName>
        <fullName evidence="1">Uncharacterized protein</fullName>
    </submittedName>
</protein>
<reference evidence="1 2" key="1">
    <citation type="submission" date="2016-12" db="EMBL/GenBank/DDBJ databases">
        <title>The new phylogeny of genus Mycobacterium.</title>
        <authorList>
            <person name="Tortoli E."/>
            <person name="Trovato A."/>
            <person name="Cirillo D.M."/>
        </authorList>
    </citation>
    <scope>NUCLEOTIDE SEQUENCE [LARGE SCALE GENOMIC DNA]</scope>
    <source>
        <strain evidence="1 2">DSM 45130</strain>
    </source>
</reference>
<comment type="caution">
    <text evidence="1">The sequence shown here is derived from an EMBL/GenBank/DDBJ whole genome shotgun (WGS) entry which is preliminary data.</text>
</comment>
<gene>
    <name evidence="1" type="ORF">BST26_16650</name>
</gene>
<name>A0A1X0D324_9MYCO</name>
<dbReference type="InterPro" id="IPR024426">
    <property type="entry name" value="DUF2694"/>
</dbReference>
<organism evidence="1 2">
    <name type="scientific">Mycolicibacterium insubricum</name>
    <dbReference type="NCBI Taxonomy" id="444597"/>
    <lineage>
        <taxon>Bacteria</taxon>
        <taxon>Bacillati</taxon>
        <taxon>Actinomycetota</taxon>
        <taxon>Actinomycetes</taxon>
        <taxon>Mycobacteriales</taxon>
        <taxon>Mycobacteriaceae</taxon>
        <taxon>Mycolicibacterium</taxon>
    </lineage>
</organism>
<sequence length="103" mass="11050">MIGPDPAFDAPHPSGHILFRSTRGGYLDSVILTEGALRTDAASLAEAITRAGQVSHLMAVLAVREEITAAGHTPSDELPTPAHLATAREHLLEHRLKRAERRG</sequence>
<dbReference type="RefSeq" id="WP_083032509.1">
    <property type="nucleotide sequence ID" value="NZ_AP022618.1"/>
</dbReference>
<dbReference type="Proteomes" id="UP000192801">
    <property type="component" value="Unassembled WGS sequence"/>
</dbReference>
<dbReference type="Pfam" id="PF10904">
    <property type="entry name" value="DUF2694"/>
    <property type="match status" value="1"/>
</dbReference>
<dbReference type="EMBL" id="MVHS01000048">
    <property type="protein sequence ID" value="ORA66816.1"/>
    <property type="molecule type" value="Genomic_DNA"/>
</dbReference>
<proteinExistence type="predicted"/>
<evidence type="ECO:0000313" key="1">
    <source>
        <dbReference type="EMBL" id="ORA66816.1"/>
    </source>
</evidence>
<dbReference type="OrthoDB" id="4741416at2"/>